<proteinExistence type="predicted"/>
<gene>
    <name evidence="1" type="ORF">NYPRO_LOCUS9190</name>
</gene>
<accession>A0A811YK55</accession>
<dbReference type="EMBL" id="CAJHUB010000677">
    <property type="protein sequence ID" value="CAD7676395.1"/>
    <property type="molecule type" value="Genomic_DNA"/>
</dbReference>
<name>A0A811YK55_NYCPR</name>
<evidence type="ECO:0000313" key="2">
    <source>
        <dbReference type="Proteomes" id="UP000645828"/>
    </source>
</evidence>
<evidence type="ECO:0000313" key="1">
    <source>
        <dbReference type="EMBL" id="CAD7676395.1"/>
    </source>
</evidence>
<reference evidence="1" key="1">
    <citation type="submission" date="2020-12" db="EMBL/GenBank/DDBJ databases">
        <authorList>
            <consortium name="Molecular Ecology Group"/>
        </authorList>
    </citation>
    <scope>NUCLEOTIDE SEQUENCE</scope>
    <source>
        <strain evidence="1">TBG_1078</strain>
    </source>
</reference>
<comment type="caution">
    <text evidence="1">The sequence shown here is derived from an EMBL/GenBank/DDBJ whole genome shotgun (WGS) entry which is preliminary data.</text>
</comment>
<protein>
    <submittedName>
        <fullName evidence="1">(raccoon dog) hypothetical protein</fullName>
    </submittedName>
</protein>
<dbReference type="Proteomes" id="UP000645828">
    <property type="component" value="Unassembled WGS sequence"/>
</dbReference>
<sequence length="103" mass="11842">MNYMPTMASLTKGIDKKHLVLIQIGRTFTGFIRFIDQRRKCGPTRRNIIGKDSDTPHQVSVEGILEKQRIEQHTKMEAEKLKVQALKDESLSIPNQADTLDEY</sequence>
<keyword evidence="2" id="KW-1185">Reference proteome</keyword>
<organism evidence="1 2">
    <name type="scientific">Nyctereutes procyonoides</name>
    <name type="common">Raccoon dog</name>
    <name type="synonym">Canis procyonoides</name>
    <dbReference type="NCBI Taxonomy" id="34880"/>
    <lineage>
        <taxon>Eukaryota</taxon>
        <taxon>Metazoa</taxon>
        <taxon>Chordata</taxon>
        <taxon>Craniata</taxon>
        <taxon>Vertebrata</taxon>
        <taxon>Euteleostomi</taxon>
        <taxon>Mammalia</taxon>
        <taxon>Eutheria</taxon>
        <taxon>Laurasiatheria</taxon>
        <taxon>Carnivora</taxon>
        <taxon>Caniformia</taxon>
        <taxon>Canidae</taxon>
        <taxon>Nyctereutes</taxon>
    </lineage>
</organism>
<dbReference type="AlphaFoldDB" id="A0A811YK55"/>